<name>A0AA89CDK1_PINIB</name>
<evidence type="ECO:0000259" key="2">
    <source>
        <dbReference type="Pfam" id="PF13843"/>
    </source>
</evidence>
<dbReference type="EMBL" id="VSWD01000002">
    <property type="protein sequence ID" value="KAK3107853.1"/>
    <property type="molecule type" value="Genomic_DNA"/>
</dbReference>
<feature type="region of interest" description="Disordered" evidence="1">
    <location>
        <begin position="42"/>
        <end position="62"/>
    </location>
</feature>
<sequence length="452" mass="51833">MAESSESESEFEGFELRDVEEAEQRYLSKLIELDDLDSDIDISDVSDVEDEVNNDSESSDDETVLADLARWTENVRPTRIKDFTGPTPGPTSTMDEDKIEYDFFNLIWPEIIFEEIAKETNAYASKCIETRLNASWYDTNAGEMKAFFGAMIILGVLLAPAQDMYWLKDRMFHLSCIETKFSRTRFENIQRYLHTADTSTNPPRDQIGHDKLAHVRPLLDKIKGTVRDEYNGHREVAIDEAMVGFSGRLGFKQYVPLKPTKRGIKIWVRADPHNGYINDFQVYTGKVRGAPEKDLGARVVLDLMGPLFGLGHHVYCDSFFTSPDLFLRLWKEDTYACGTVRMNRKGLPQGLDKIKLKEQGQSIVRQKGDLTVSVWRDKKNITLLSTNCSSGQAEQVSRKQKDGSTKEVPCPLVVKLYNMYMNGVDHADQLRSTYNTARKSLKWWKYLLFFFI</sequence>
<gene>
    <name evidence="3" type="ORF">FSP39_023451</name>
</gene>
<evidence type="ECO:0000313" key="4">
    <source>
        <dbReference type="Proteomes" id="UP001186944"/>
    </source>
</evidence>
<dbReference type="AlphaFoldDB" id="A0AA89CDK1"/>
<feature type="domain" description="PiggyBac transposable element-derived protein" evidence="2">
    <location>
        <begin position="101"/>
        <end position="451"/>
    </location>
</feature>
<evidence type="ECO:0000256" key="1">
    <source>
        <dbReference type="SAM" id="MobiDB-lite"/>
    </source>
</evidence>
<comment type="caution">
    <text evidence="3">The sequence shown here is derived from an EMBL/GenBank/DDBJ whole genome shotgun (WGS) entry which is preliminary data.</text>
</comment>
<dbReference type="PANTHER" id="PTHR46599">
    <property type="entry name" value="PIGGYBAC TRANSPOSABLE ELEMENT-DERIVED PROTEIN 4"/>
    <property type="match status" value="1"/>
</dbReference>
<organism evidence="3 4">
    <name type="scientific">Pinctada imbricata</name>
    <name type="common">Atlantic pearl-oyster</name>
    <name type="synonym">Pinctada martensii</name>
    <dbReference type="NCBI Taxonomy" id="66713"/>
    <lineage>
        <taxon>Eukaryota</taxon>
        <taxon>Metazoa</taxon>
        <taxon>Spiralia</taxon>
        <taxon>Lophotrochozoa</taxon>
        <taxon>Mollusca</taxon>
        <taxon>Bivalvia</taxon>
        <taxon>Autobranchia</taxon>
        <taxon>Pteriomorphia</taxon>
        <taxon>Pterioida</taxon>
        <taxon>Pterioidea</taxon>
        <taxon>Pteriidae</taxon>
        <taxon>Pinctada</taxon>
    </lineage>
</organism>
<protein>
    <recommendedName>
        <fullName evidence="2">PiggyBac transposable element-derived protein domain-containing protein</fullName>
    </recommendedName>
</protein>
<accession>A0AA89CDK1</accession>
<keyword evidence="4" id="KW-1185">Reference proteome</keyword>
<evidence type="ECO:0000313" key="3">
    <source>
        <dbReference type="EMBL" id="KAK3107853.1"/>
    </source>
</evidence>
<proteinExistence type="predicted"/>
<dbReference type="Pfam" id="PF13843">
    <property type="entry name" value="DDE_Tnp_1_7"/>
    <property type="match status" value="1"/>
</dbReference>
<dbReference type="PANTHER" id="PTHR46599:SF2">
    <property type="entry name" value="PIGGYBAC TRANSPOSABLE ELEMENT-DERIVED PROTEIN 4-LIKE"/>
    <property type="match status" value="1"/>
</dbReference>
<dbReference type="Proteomes" id="UP001186944">
    <property type="component" value="Unassembled WGS sequence"/>
</dbReference>
<dbReference type="InterPro" id="IPR029526">
    <property type="entry name" value="PGBD"/>
</dbReference>
<reference evidence="3" key="1">
    <citation type="submission" date="2019-08" db="EMBL/GenBank/DDBJ databases">
        <title>The improved chromosome-level genome for the pearl oyster Pinctada fucata martensii using PacBio sequencing and Hi-C.</title>
        <authorList>
            <person name="Zheng Z."/>
        </authorList>
    </citation>
    <scope>NUCLEOTIDE SEQUENCE</scope>
    <source>
        <strain evidence="3">ZZ-2019</strain>
        <tissue evidence="3">Adductor muscle</tissue>
    </source>
</reference>